<dbReference type="SMART" id="SM00674">
    <property type="entry name" value="CENPB"/>
    <property type="match status" value="1"/>
</dbReference>
<organism evidence="3 4">
    <name type="scientific">Desmophyllum pertusum</name>
    <dbReference type="NCBI Taxonomy" id="174260"/>
    <lineage>
        <taxon>Eukaryota</taxon>
        <taxon>Metazoa</taxon>
        <taxon>Cnidaria</taxon>
        <taxon>Anthozoa</taxon>
        <taxon>Hexacorallia</taxon>
        <taxon>Scleractinia</taxon>
        <taxon>Caryophylliina</taxon>
        <taxon>Caryophylliidae</taxon>
        <taxon>Desmophyllum</taxon>
    </lineage>
</organism>
<evidence type="ECO:0000256" key="1">
    <source>
        <dbReference type="ARBA" id="ARBA00023125"/>
    </source>
</evidence>
<gene>
    <name evidence="3" type="ORF">OS493_009010</name>
</gene>
<dbReference type="InterPro" id="IPR006600">
    <property type="entry name" value="HTH_CenpB_DNA-bd_dom"/>
</dbReference>
<accession>A0A9W9ZID7</accession>
<dbReference type="EMBL" id="MU826353">
    <property type="protein sequence ID" value="KAJ7380544.1"/>
    <property type="molecule type" value="Genomic_DNA"/>
</dbReference>
<evidence type="ECO:0000313" key="4">
    <source>
        <dbReference type="Proteomes" id="UP001163046"/>
    </source>
</evidence>
<dbReference type="PROSITE" id="PS51253">
    <property type="entry name" value="HTH_CENPB"/>
    <property type="match status" value="1"/>
</dbReference>
<name>A0A9W9ZID7_9CNID</name>
<comment type="caution">
    <text evidence="3">The sequence shown here is derived from an EMBL/GenBank/DDBJ whole genome shotgun (WGS) entry which is preliminary data.</text>
</comment>
<dbReference type="Gene3D" id="1.10.10.60">
    <property type="entry name" value="Homeodomain-like"/>
    <property type="match status" value="1"/>
</dbReference>
<feature type="domain" description="HTH CENPB-type" evidence="2">
    <location>
        <begin position="152"/>
        <end position="227"/>
    </location>
</feature>
<dbReference type="InterPro" id="IPR009057">
    <property type="entry name" value="Homeodomain-like_sf"/>
</dbReference>
<evidence type="ECO:0000313" key="3">
    <source>
        <dbReference type="EMBL" id="KAJ7380544.1"/>
    </source>
</evidence>
<dbReference type="Pfam" id="PF03221">
    <property type="entry name" value="HTH_Tnp_Tc5"/>
    <property type="match status" value="1"/>
</dbReference>
<proteinExistence type="predicted"/>
<dbReference type="OrthoDB" id="5985687at2759"/>
<dbReference type="SUPFAM" id="SSF46689">
    <property type="entry name" value="Homeodomain-like"/>
    <property type="match status" value="1"/>
</dbReference>
<protein>
    <recommendedName>
        <fullName evidence="2">HTH CENPB-type domain-containing protein</fullName>
    </recommendedName>
</protein>
<evidence type="ECO:0000259" key="2">
    <source>
        <dbReference type="PROSITE" id="PS51253"/>
    </source>
</evidence>
<keyword evidence="1" id="KW-0238">DNA-binding</keyword>
<dbReference type="GO" id="GO:0003677">
    <property type="term" value="F:DNA binding"/>
    <property type="evidence" value="ECO:0007669"/>
    <property type="project" value="UniProtKB-KW"/>
</dbReference>
<sequence length="367" mass="42282">MNRTLFSCGVKRKVATRSGEVFDVSATYPRSVKLSCKPVKCDICNECFTAKKYLETYIRFKHSENLHLEDLSKDKELTESTKPYKSEGTDLTDLKIKNKWEKVAKERGVSKSLVVKWNKNREKLKTEVELNKHKRNTGNLRAARQRRKLVDDKLNKKREKYPLAAVRVIVEFKLRRAKGCKISKLWLKKKMKATIETCYGKDEADKFKASNNWFDRFKRRHSISFRRRSKCTQQQLKMAVTDFGRRKNWKRIDGIVCGGRRGFQGFNVTRPRRGAPFELEGLRTATTIQNFMANPVTDPPIEFGSGKSLGAGVGTQPTYVYPESLKEVVRRIVAGDLVDKPDPTHQSVYHVNIGDLAAAKWPAYKKK</sequence>
<dbReference type="AlphaFoldDB" id="A0A9W9ZID7"/>
<keyword evidence="4" id="KW-1185">Reference proteome</keyword>
<reference evidence="3" key="1">
    <citation type="submission" date="2023-01" db="EMBL/GenBank/DDBJ databases">
        <title>Genome assembly of the deep-sea coral Lophelia pertusa.</title>
        <authorList>
            <person name="Herrera S."/>
            <person name="Cordes E."/>
        </authorList>
    </citation>
    <scope>NUCLEOTIDE SEQUENCE</scope>
    <source>
        <strain evidence="3">USNM1676648</strain>
        <tissue evidence="3">Polyp</tissue>
    </source>
</reference>
<dbReference type="Proteomes" id="UP001163046">
    <property type="component" value="Unassembled WGS sequence"/>
</dbReference>